<dbReference type="InterPro" id="IPR036640">
    <property type="entry name" value="ABC1_TM_sf"/>
</dbReference>
<dbReference type="SUPFAM" id="SSF52540">
    <property type="entry name" value="P-loop containing nucleoside triphosphate hydrolases"/>
    <property type="match status" value="3"/>
</dbReference>
<gene>
    <name evidence="13" type="ORF">ASPCADRAFT_171567</name>
    <name evidence="14" type="ORF">ASPCADRAFT_171691</name>
</gene>
<dbReference type="VEuPathDB" id="FungiDB:ASPCADRAFT_171567"/>
<dbReference type="Gene3D" id="1.20.1560.10">
    <property type="entry name" value="ABC transporter type 1, transmembrane domain"/>
    <property type="match status" value="2"/>
</dbReference>
<dbReference type="PROSITE" id="PS50893">
    <property type="entry name" value="ABC_TRANSPORTER_2"/>
    <property type="match status" value="2"/>
</dbReference>
<dbReference type="InterPro" id="IPR027417">
    <property type="entry name" value="P-loop_NTPase"/>
</dbReference>
<dbReference type="OrthoDB" id="6500128at2759"/>
<keyword evidence="3 10" id="KW-0812">Transmembrane</keyword>
<reference evidence="15" key="2">
    <citation type="journal article" date="2017" name="Genome Biol.">
        <title>Comparative genomics reveals high biological diversity and specific adaptations in the industrially and medically important fungal genus Aspergillus.</title>
        <authorList>
            <person name="de Vries R.P."/>
            <person name="Riley R."/>
            <person name="Wiebenga A."/>
            <person name="Aguilar-Osorio G."/>
            <person name="Amillis S."/>
            <person name="Uchima C.A."/>
            <person name="Anderluh G."/>
            <person name="Asadollahi M."/>
            <person name="Askin M."/>
            <person name="Barry K."/>
            <person name="Battaglia E."/>
            <person name="Bayram O."/>
            <person name="Benocci T."/>
            <person name="Braus-Stromeyer S.A."/>
            <person name="Caldana C."/>
            <person name="Canovas D."/>
            <person name="Cerqueira G.C."/>
            <person name="Chen F."/>
            <person name="Chen W."/>
            <person name="Choi C."/>
            <person name="Clum A."/>
            <person name="Dos Santos R.A."/>
            <person name="Damasio A.R."/>
            <person name="Diallinas G."/>
            <person name="Emri T."/>
            <person name="Fekete E."/>
            <person name="Flipphi M."/>
            <person name="Freyberg S."/>
            <person name="Gallo A."/>
            <person name="Gournas C."/>
            <person name="Habgood R."/>
            <person name="Hainaut M."/>
            <person name="Harispe M.L."/>
            <person name="Henrissat B."/>
            <person name="Hilden K.S."/>
            <person name="Hope R."/>
            <person name="Hossain A."/>
            <person name="Karabika E."/>
            <person name="Karaffa L."/>
            <person name="Karanyi Z."/>
            <person name="Krasevec N."/>
            <person name="Kuo A."/>
            <person name="Kusch H."/>
            <person name="LaButti K."/>
            <person name="Lagendijk E.L."/>
            <person name="Lapidus A."/>
            <person name="Levasseur A."/>
            <person name="Lindquist E."/>
            <person name="Lipzen A."/>
            <person name="Logrieco A.F."/>
            <person name="MacCabe A."/>
            <person name="Maekelae M.R."/>
            <person name="Malavazi I."/>
            <person name="Melin P."/>
            <person name="Meyer V."/>
            <person name="Mielnichuk N."/>
            <person name="Miskei M."/>
            <person name="Molnar A.P."/>
            <person name="Mule G."/>
            <person name="Ngan C.Y."/>
            <person name="Orejas M."/>
            <person name="Orosz E."/>
            <person name="Ouedraogo J.P."/>
            <person name="Overkamp K.M."/>
            <person name="Park H.-S."/>
            <person name="Perrone G."/>
            <person name="Piumi F."/>
            <person name="Punt P.J."/>
            <person name="Ram A.F."/>
            <person name="Ramon A."/>
            <person name="Rauscher S."/>
            <person name="Record E."/>
            <person name="Riano-Pachon D.M."/>
            <person name="Robert V."/>
            <person name="Roehrig J."/>
            <person name="Ruller R."/>
            <person name="Salamov A."/>
            <person name="Salih N.S."/>
            <person name="Samson R.A."/>
            <person name="Sandor E."/>
            <person name="Sanguinetti M."/>
            <person name="Schuetze T."/>
            <person name="Sepcic K."/>
            <person name="Shelest E."/>
            <person name="Sherlock G."/>
            <person name="Sophianopoulou V."/>
            <person name="Squina F.M."/>
            <person name="Sun H."/>
            <person name="Susca A."/>
            <person name="Todd R.B."/>
            <person name="Tsang A."/>
            <person name="Unkles S.E."/>
            <person name="van de Wiele N."/>
            <person name="van Rossen-Uffink D."/>
            <person name="Oliveira J.V."/>
            <person name="Vesth T.C."/>
            <person name="Visser J."/>
            <person name="Yu J.-H."/>
            <person name="Zhou M."/>
            <person name="Andersen M.R."/>
            <person name="Archer D.B."/>
            <person name="Baker S.E."/>
            <person name="Benoit I."/>
            <person name="Brakhage A.A."/>
            <person name="Braus G.H."/>
            <person name="Fischer R."/>
            <person name="Frisvad J.C."/>
            <person name="Goldman G.H."/>
            <person name="Houbraken J."/>
            <person name="Oakley B."/>
            <person name="Pocsi I."/>
            <person name="Scazzocchio C."/>
            <person name="Seiboth B."/>
            <person name="vanKuyk P.A."/>
            <person name="Wortman J."/>
            <person name="Dyer P.S."/>
            <person name="Grigoriev I.V."/>
        </authorList>
    </citation>
    <scope>NUCLEOTIDE SEQUENCE [LARGE SCALE GENOMIC DNA]</scope>
    <source>
        <strain evidence="15">ITEM 5010</strain>
    </source>
</reference>
<evidence type="ECO:0000259" key="12">
    <source>
        <dbReference type="PROSITE" id="PS50929"/>
    </source>
</evidence>
<evidence type="ECO:0000256" key="3">
    <source>
        <dbReference type="ARBA" id="ARBA00022692"/>
    </source>
</evidence>
<name>A0A1R3RHX6_ASPC5</name>
<dbReference type="Proteomes" id="UP000188318">
    <property type="component" value="Unassembled WGS sequence"/>
</dbReference>
<organism evidence="13 15">
    <name type="scientific">Aspergillus carbonarius (strain ITEM 5010)</name>
    <dbReference type="NCBI Taxonomy" id="602072"/>
    <lineage>
        <taxon>Eukaryota</taxon>
        <taxon>Fungi</taxon>
        <taxon>Dikarya</taxon>
        <taxon>Ascomycota</taxon>
        <taxon>Pezizomycotina</taxon>
        <taxon>Eurotiomycetes</taxon>
        <taxon>Eurotiomycetidae</taxon>
        <taxon>Eurotiales</taxon>
        <taxon>Aspergillaceae</taxon>
        <taxon>Aspergillus</taxon>
        <taxon>Aspergillus subgen. Circumdati</taxon>
    </lineage>
</organism>
<keyword evidence="4" id="KW-0547">Nucleotide-binding</keyword>
<feature type="transmembrane region" description="Helical" evidence="10">
    <location>
        <begin position="730"/>
        <end position="754"/>
    </location>
</feature>
<dbReference type="SUPFAM" id="SSF90123">
    <property type="entry name" value="ABC transporter transmembrane region"/>
    <property type="match status" value="2"/>
</dbReference>
<evidence type="ECO:0000259" key="11">
    <source>
        <dbReference type="PROSITE" id="PS50893"/>
    </source>
</evidence>
<dbReference type="GO" id="GO:0005743">
    <property type="term" value="C:mitochondrial inner membrane"/>
    <property type="evidence" value="ECO:0007669"/>
    <property type="project" value="TreeGrafter"/>
</dbReference>
<dbReference type="VEuPathDB" id="FungiDB:ASPCADRAFT_171691"/>
<proteinExistence type="inferred from homology"/>
<dbReference type="SMART" id="SM00382">
    <property type="entry name" value="AAA"/>
    <property type="match status" value="2"/>
</dbReference>
<dbReference type="GO" id="GO:0015421">
    <property type="term" value="F:ABC-type oligopeptide transporter activity"/>
    <property type="evidence" value="ECO:0007669"/>
    <property type="project" value="TreeGrafter"/>
</dbReference>
<feature type="transmembrane region" description="Helical" evidence="10">
    <location>
        <begin position="882"/>
        <end position="900"/>
    </location>
</feature>
<keyword evidence="7 10" id="KW-0472">Membrane</keyword>
<evidence type="ECO:0000256" key="9">
    <source>
        <dbReference type="SAM" id="MobiDB-lite"/>
    </source>
</evidence>
<feature type="transmembrane region" description="Helical" evidence="10">
    <location>
        <begin position="318"/>
        <end position="335"/>
    </location>
</feature>
<evidence type="ECO:0000256" key="7">
    <source>
        <dbReference type="ARBA" id="ARBA00023136"/>
    </source>
</evidence>
<evidence type="ECO:0000256" key="6">
    <source>
        <dbReference type="ARBA" id="ARBA00022989"/>
    </source>
</evidence>
<dbReference type="OMA" id="NWWMMAL"/>
<dbReference type="PANTHER" id="PTHR43394">
    <property type="entry name" value="ATP-DEPENDENT PERMEASE MDL1, MITOCHONDRIAL"/>
    <property type="match status" value="1"/>
</dbReference>
<feature type="domain" description="ABC transmembrane type-1" evidence="12">
    <location>
        <begin position="735"/>
        <end position="991"/>
    </location>
</feature>
<feature type="transmembrane region" description="Helical" evidence="10">
    <location>
        <begin position="44"/>
        <end position="65"/>
    </location>
</feature>
<feature type="transmembrane region" description="Helical" evidence="10">
    <location>
        <begin position="780"/>
        <end position="807"/>
    </location>
</feature>
<accession>A0A1R3RHX6</accession>
<feature type="transmembrane region" description="Helical" evidence="10">
    <location>
        <begin position="205"/>
        <end position="226"/>
    </location>
</feature>
<evidence type="ECO:0000313" key="15">
    <source>
        <dbReference type="Proteomes" id="UP000188318"/>
    </source>
</evidence>
<keyword evidence="6 10" id="KW-1133">Transmembrane helix</keyword>
<feature type="transmembrane region" description="Helical" evidence="10">
    <location>
        <begin position="856"/>
        <end position="876"/>
    </location>
</feature>
<feature type="domain" description="ABC transporter" evidence="11">
    <location>
        <begin position="1030"/>
        <end position="1268"/>
    </location>
</feature>
<dbReference type="GO" id="GO:0016887">
    <property type="term" value="F:ATP hydrolysis activity"/>
    <property type="evidence" value="ECO:0007669"/>
    <property type="project" value="InterPro"/>
</dbReference>
<evidence type="ECO:0000256" key="8">
    <source>
        <dbReference type="ARBA" id="ARBA00049740"/>
    </source>
</evidence>
<dbReference type="GO" id="GO:0005524">
    <property type="term" value="F:ATP binding"/>
    <property type="evidence" value="ECO:0007669"/>
    <property type="project" value="UniProtKB-KW"/>
</dbReference>
<dbReference type="CDD" id="cd18578">
    <property type="entry name" value="ABC_6TM_Pgp_ABCB1_D2_like"/>
    <property type="match status" value="1"/>
</dbReference>
<dbReference type="PANTHER" id="PTHR43394:SF1">
    <property type="entry name" value="ATP-BINDING CASSETTE SUB-FAMILY B MEMBER 10, MITOCHONDRIAL"/>
    <property type="match status" value="1"/>
</dbReference>
<evidence type="ECO:0000256" key="2">
    <source>
        <dbReference type="ARBA" id="ARBA00007577"/>
    </source>
</evidence>
<dbReference type="EMBL" id="KV907502">
    <property type="protein sequence ID" value="OOF94079.1"/>
    <property type="molecule type" value="Genomic_DNA"/>
</dbReference>
<dbReference type="Pfam" id="PF00005">
    <property type="entry name" value="ABC_tran"/>
    <property type="match status" value="2"/>
</dbReference>
<dbReference type="EMBL" id="KV907502">
    <property type="protein sequence ID" value="OOF94149.1"/>
    <property type="molecule type" value="Genomic_DNA"/>
</dbReference>
<dbReference type="CDD" id="cd18577">
    <property type="entry name" value="ABC_6TM_Pgp_ABCB1_D1_like"/>
    <property type="match status" value="1"/>
</dbReference>
<protein>
    <recommendedName>
        <fullName evidence="8">ABC multidrug transporter MDR2</fullName>
    </recommendedName>
</protein>
<sequence length="1272" mass="140067">MGSKVVATDSTALDYEAATSTPQDVVQQSLPLERTATFKDYLRVFTYATVWDLLACAAGVVATVGSGVTQPLMFILFGSFAGEFVGFVTGNGQQDLDNTLDRLCLFVFILFLARFVLASIHKFAFRMIGIRLSAAIRLHYLQRLFDQSIHVLDSMPPGHAVGTITSSSNTLQMGISENLGTFIENTTLVVTSLIIAFIWSWELALVTSAGFVVVVFIVGTVFPLTVKGQTCQRKHEGQAAGVASEAFASIRMIMACGAQQQIVDKYMWFVEEAKKQAQATNPLTSLQFALTFFGVFGTIALTFWYGTVMFTKNRLDDVGVIIVVLLCLTTIFFSLDRVSAPMQAMSKASLAACEFFCVIDTPVTGKGSLKAPRVAATDDIVFENVTFAYPSRPDVKVLDQLNLCIEAGRITAIVGPSGSGKSTIVGLIERWYTLTDQPIIARIQQDGKDSKKGLEDAADQGKDKEVRDPVKLEGTITTSGHFLDDIDMKWWRSRIGLVQQEPFLFNDTIYENVARGLIGSRWEGEPEQRKRELVKTACQEAFADEFIDKLPLGYDTRIGDGGARLSGGQRQRLAIARSIVKSPDILILDEATSAIDVRGERIVHAALDRAARGRTTIVIAHRLSTVKNADRIVVLKKGRVIESGTHENLISMHDGVYAGLVHAQALILGEPSQDTEDGFHTDERAMLCEEETNSESAFDDDCREYKKTGITPDHGSFDSFGLLFLESRNYWSLMIFGIFISAAAGTAQPLYAWLNARSIDLFKWQDDHAKLMHEAGFMGIMWTVFAASAGIAYFLTFVCSGFIASCIRAKYQIQYFKSLVFQRAGYFDEDGHSQGTLVSRVRDDPLKLEEMMGMNISQVCISIFNIIGGLIMALAYNWKLALVSLCAVAPVCAFSGYIRFRYELQFESMSDEVFAESSQFASEAIGAFRTVTSLTLEGTIFDRLEKLCHDHFMSTYKKARWVSIILGFSESTNLGCQALIFYYGGRFLSFGPNAAQAATASQRILAARDTSVVEPREEGDIPATEGGITIDLRNIRLRYPTQVRPVFDGLNITIAKGQFAALVGPSGCGKTSIIALLERFMDPEKGQILFNGTDISSVNIYTYRKHMSLVAQEPTLFQGTIRDNILLGIDPTAITDDHLHATCRDASIHDYIMSLPEGYNTDVGSRGVTLSGGQKQRIAIARALIRNPRVLLLDEATSSLDSESERLVQAASERAAKGRTMIVVAHRLATVQNADVIFVLGEGGRLVEQGSHLELLRKRGAYYEMCRSQALD</sequence>
<dbReference type="InterPro" id="IPR003439">
    <property type="entry name" value="ABC_transporter-like_ATP-bd"/>
</dbReference>
<comment type="similarity">
    <text evidence="2">Belongs to the ABC transporter superfamily. ABCB family. Multidrug resistance exporter (TC 3.A.1.201) subfamily.</text>
</comment>
<feature type="domain" description="ABC transporter" evidence="11">
    <location>
        <begin position="380"/>
        <end position="662"/>
    </location>
</feature>
<dbReference type="InterPro" id="IPR039421">
    <property type="entry name" value="Type_1_exporter"/>
</dbReference>
<keyword evidence="5" id="KW-0067">ATP-binding</keyword>
<dbReference type="PROSITE" id="PS00211">
    <property type="entry name" value="ABC_TRANSPORTER_1"/>
    <property type="match status" value="2"/>
</dbReference>
<dbReference type="InterPro" id="IPR011527">
    <property type="entry name" value="ABC1_TM_dom"/>
</dbReference>
<dbReference type="InterPro" id="IPR017871">
    <property type="entry name" value="ABC_transporter-like_CS"/>
</dbReference>
<dbReference type="CDD" id="cd03249">
    <property type="entry name" value="ABC_MTABC3_MDL1_MDL2"/>
    <property type="match status" value="1"/>
</dbReference>
<feature type="transmembrane region" description="Helical" evidence="10">
    <location>
        <begin position="179"/>
        <end position="199"/>
    </location>
</feature>
<feature type="domain" description="ABC transmembrane type-1" evidence="12">
    <location>
        <begin position="57"/>
        <end position="347"/>
    </location>
</feature>
<evidence type="ECO:0000256" key="1">
    <source>
        <dbReference type="ARBA" id="ARBA00004141"/>
    </source>
</evidence>
<evidence type="ECO:0000256" key="4">
    <source>
        <dbReference type="ARBA" id="ARBA00022741"/>
    </source>
</evidence>
<feature type="region of interest" description="Disordered" evidence="9">
    <location>
        <begin position="445"/>
        <end position="466"/>
    </location>
</feature>
<evidence type="ECO:0000313" key="13">
    <source>
        <dbReference type="EMBL" id="OOF94079.1"/>
    </source>
</evidence>
<keyword evidence="15" id="KW-1185">Reference proteome</keyword>
<dbReference type="FunFam" id="3.40.50.300:FF:000913">
    <property type="entry name" value="ABC multidrug transporter SitT"/>
    <property type="match status" value="1"/>
</dbReference>
<dbReference type="Gene3D" id="3.40.50.300">
    <property type="entry name" value="P-loop containing nucleotide triphosphate hydrolases"/>
    <property type="match status" value="2"/>
</dbReference>
<feature type="transmembrane region" description="Helical" evidence="10">
    <location>
        <begin position="100"/>
        <end position="117"/>
    </location>
</feature>
<dbReference type="InterPro" id="IPR003593">
    <property type="entry name" value="AAA+_ATPase"/>
</dbReference>
<evidence type="ECO:0000313" key="14">
    <source>
        <dbReference type="EMBL" id="OOF94149.1"/>
    </source>
</evidence>
<reference evidence="13" key="1">
    <citation type="submission" date="2016-12" db="EMBL/GenBank/DDBJ databases">
        <authorList>
            <consortium name="DOE Joint Genome Institute"/>
            <person name="Riley R."/>
            <person name="Kuo A."/>
            <person name="Sun H."/>
            <person name="Pangilinan J."/>
            <person name="Culley D."/>
            <person name="Salamov A."/>
            <person name="Magnuson J."/>
            <person name="Bruno K."/>
            <person name="Henrissat B."/>
            <person name="Berka R."/>
            <person name="Tsang A."/>
            <person name="Barry K."/>
            <person name="lapidus A."/>
            <person name="Martin J."/>
            <person name="Lindquist E."/>
            <person name="Wang Z."/>
            <person name="Baker S."/>
            <person name="Grigoriev I."/>
            <person name="Nordberg H.P."/>
            <person name="Cantor M.N."/>
            <person name="Hua S.X."/>
        </authorList>
    </citation>
    <scope>NUCLEOTIDE SEQUENCE [LARGE SCALE GENOMIC DNA]</scope>
    <source>
        <strain evidence="13">ITEM 5010</strain>
    </source>
</reference>
<evidence type="ECO:0000256" key="5">
    <source>
        <dbReference type="ARBA" id="ARBA00022840"/>
    </source>
</evidence>
<comment type="subcellular location">
    <subcellularLocation>
        <location evidence="1">Membrane</location>
        <topology evidence="1">Multi-pass membrane protein</topology>
    </subcellularLocation>
</comment>
<dbReference type="GO" id="GO:0090374">
    <property type="term" value="P:oligopeptide export from mitochondrion"/>
    <property type="evidence" value="ECO:0007669"/>
    <property type="project" value="TreeGrafter"/>
</dbReference>
<dbReference type="Pfam" id="PF00664">
    <property type="entry name" value="ABC_membrane"/>
    <property type="match status" value="2"/>
</dbReference>
<evidence type="ECO:0000256" key="10">
    <source>
        <dbReference type="SAM" id="Phobius"/>
    </source>
</evidence>
<dbReference type="STRING" id="602072.A0A1R3RHX6"/>
<feature type="transmembrane region" description="Helical" evidence="10">
    <location>
        <begin position="283"/>
        <end position="306"/>
    </location>
</feature>
<dbReference type="AlphaFoldDB" id="A0A1R3RHX6"/>
<dbReference type="PROSITE" id="PS50929">
    <property type="entry name" value="ABC_TM1F"/>
    <property type="match status" value="2"/>
</dbReference>